<sequence>MWSMLGVNGKKKQFKNSFENPFCSSRKVLVFSDTPHLMKTVRNRLFTKKSLKIHPVKPDIKWSFYENVFKHDSKMLVKVCPKITKHHFDLNNLAKMKVKYATQIFSKSMADGITFYKNKKFDGFDECIGCVSTWRTFGSRKKKFN</sequence>
<proteinExistence type="predicted"/>
<evidence type="ECO:0000313" key="2">
    <source>
        <dbReference type="EMBL" id="MBY17786.1"/>
    </source>
</evidence>
<evidence type="ECO:0000259" key="1">
    <source>
        <dbReference type="Pfam" id="PF21788"/>
    </source>
</evidence>
<name>A0A2S2NLY2_SCHGA</name>
<feature type="domain" description="Transposable element P transposase-like GTP-binding insertion" evidence="1">
    <location>
        <begin position="36"/>
        <end position="131"/>
    </location>
</feature>
<protein>
    <submittedName>
        <fullName evidence="2">Transposable element P transposase</fullName>
    </submittedName>
</protein>
<dbReference type="Pfam" id="PF21788">
    <property type="entry name" value="TNP-like_GBD"/>
    <property type="match status" value="1"/>
</dbReference>
<accession>A0A2S2NLY2</accession>
<dbReference type="InterPro" id="IPR048366">
    <property type="entry name" value="TNP-like_GBD"/>
</dbReference>
<dbReference type="AlphaFoldDB" id="A0A2S2NLY2"/>
<reference evidence="2" key="1">
    <citation type="submission" date="2018-04" db="EMBL/GenBank/DDBJ databases">
        <title>Transcriptome of Schizaphis graminum biotype I.</title>
        <authorList>
            <person name="Scully E.D."/>
            <person name="Geib S.M."/>
            <person name="Palmer N.A."/>
            <person name="Koch K."/>
            <person name="Bradshaw J."/>
            <person name="Heng-Moss T."/>
            <person name="Sarath G."/>
        </authorList>
    </citation>
    <scope>NUCLEOTIDE SEQUENCE</scope>
</reference>
<dbReference type="EMBL" id="GGMR01005167">
    <property type="protein sequence ID" value="MBY17786.1"/>
    <property type="molecule type" value="Transcribed_RNA"/>
</dbReference>
<gene>
    <name evidence="2" type="primary">T_69</name>
    <name evidence="2" type="ORF">g.61968</name>
</gene>
<organism evidence="2">
    <name type="scientific">Schizaphis graminum</name>
    <name type="common">Green bug aphid</name>
    <dbReference type="NCBI Taxonomy" id="13262"/>
    <lineage>
        <taxon>Eukaryota</taxon>
        <taxon>Metazoa</taxon>
        <taxon>Ecdysozoa</taxon>
        <taxon>Arthropoda</taxon>
        <taxon>Hexapoda</taxon>
        <taxon>Insecta</taxon>
        <taxon>Pterygota</taxon>
        <taxon>Neoptera</taxon>
        <taxon>Paraneoptera</taxon>
        <taxon>Hemiptera</taxon>
        <taxon>Sternorrhyncha</taxon>
        <taxon>Aphidomorpha</taxon>
        <taxon>Aphidoidea</taxon>
        <taxon>Aphididae</taxon>
        <taxon>Aphidini</taxon>
        <taxon>Schizaphis</taxon>
    </lineage>
</organism>